<dbReference type="AlphaFoldDB" id="A0A9P4XTB3"/>
<feature type="region of interest" description="Disordered" evidence="1">
    <location>
        <begin position="423"/>
        <end position="444"/>
    </location>
</feature>
<feature type="region of interest" description="Disordered" evidence="1">
    <location>
        <begin position="134"/>
        <end position="173"/>
    </location>
</feature>
<feature type="region of interest" description="Disordered" evidence="1">
    <location>
        <begin position="309"/>
        <end position="350"/>
    </location>
</feature>
<evidence type="ECO:0000313" key="3">
    <source>
        <dbReference type="Proteomes" id="UP000803844"/>
    </source>
</evidence>
<dbReference type="RefSeq" id="XP_040771553.1">
    <property type="nucleotide sequence ID" value="XM_040920915.1"/>
</dbReference>
<feature type="compositionally biased region" description="Polar residues" evidence="1">
    <location>
        <begin position="136"/>
        <end position="151"/>
    </location>
</feature>
<feature type="region of interest" description="Disordered" evidence="1">
    <location>
        <begin position="1"/>
        <end position="24"/>
    </location>
</feature>
<feature type="compositionally biased region" description="Low complexity" evidence="1">
    <location>
        <begin position="329"/>
        <end position="340"/>
    </location>
</feature>
<dbReference type="EMBL" id="MU032352">
    <property type="protein sequence ID" value="KAF3760574.1"/>
    <property type="molecule type" value="Genomic_DNA"/>
</dbReference>
<feature type="region of interest" description="Disordered" evidence="1">
    <location>
        <begin position="456"/>
        <end position="481"/>
    </location>
</feature>
<keyword evidence="3" id="KW-1185">Reference proteome</keyword>
<dbReference type="Proteomes" id="UP000803844">
    <property type="component" value="Unassembled WGS sequence"/>
</dbReference>
<reference evidence="2" key="1">
    <citation type="journal article" date="2020" name="Phytopathology">
        <title>Genome sequence of the chestnut blight fungus Cryphonectria parasitica EP155: A fundamental resource for an archetypical invasive plant pathogen.</title>
        <authorList>
            <person name="Crouch J.A."/>
            <person name="Dawe A."/>
            <person name="Aerts A."/>
            <person name="Barry K."/>
            <person name="Churchill A.C.L."/>
            <person name="Grimwood J."/>
            <person name="Hillman B."/>
            <person name="Milgroom M.G."/>
            <person name="Pangilinan J."/>
            <person name="Smith M."/>
            <person name="Salamov A."/>
            <person name="Schmutz J."/>
            <person name="Yadav J."/>
            <person name="Grigoriev I.V."/>
            <person name="Nuss D."/>
        </authorList>
    </citation>
    <scope>NUCLEOTIDE SEQUENCE</scope>
    <source>
        <strain evidence="2">EP155</strain>
    </source>
</reference>
<feature type="region of interest" description="Disordered" evidence="1">
    <location>
        <begin position="239"/>
        <end position="279"/>
    </location>
</feature>
<proteinExistence type="predicted"/>
<accession>A0A9P4XTB3</accession>
<name>A0A9P4XTB3_CRYP1</name>
<comment type="caution">
    <text evidence="2">The sequence shown here is derived from an EMBL/GenBank/DDBJ whole genome shotgun (WGS) entry which is preliminary data.</text>
</comment>
<dbReference type="GeneID" id="63838044"/>
<feature type="compositionally biased region" description="Basic residues" evidence="1">
    <location>
        <begin position="468"/>
        <end position="481"/>
    </location>
</feature>
<evidence type="ECO:0000256" key="1">
    <source>
        <dbReference type="SAM" id="MobiDB-lite"/>
    </source>
</evidence>
<sequence length="481" mass="52978">MFPPGDSFPPGTNSSSSNSSNPFLLSDDEADSYWARAKCRVPNCDQDAAKGNVACTHHLMGLVPKSARNSDRLSFESHRPVQSNGARIPHEPVVSANRKTLEAKATARKTANKRRPLYPGERILNAQMSAELRSGHLSSKITSQRAVNSRSPPIEGSANKKQRAISPTFDGAGFNSAPFPSPLALPKAFAYDGKQNGASNAVPSQLPRFHDDLQMMDTNTTKAQENPLSAPSSYTEYLRTPLSNSIPGVRPQLPRLNEEPRPSLDEEPTGIASWGSSGDEANANNVSINASIEEAQPFKAPLAKLEGNKEISVKTTPTKTKASQSETMSASRSSKARPAASTPPLERQRRRLVEEKDTSILDSYIYGQQGSSQVVPPMVEKRCDQQGRQVQEGHVRFDHLDPRTHRTRPHSEAWYLQKEEEIKARGGRKANLESPEDFEESLPDRVRNNENWNSMIEQPAAAPATPVRTKRPYVRRKPVGH</sequence>
<protein>
    <submittedName>
        <fullName evidence="2">Uncharacterized protein</fullName>
    </submittedName>
</protein>
<gene>
    <name evidence="2" type="ORF">M406DRAFT_334206</name>
</gene>
<dbReference type="OrthoDB" id="3550599at2759"/>
<feature type="compositionally biased region" description="Polar residues" evidence="1">
    <location>
        <begin position="313"/>
        <end position="328"/>
    </location>
</feature>
<organism evidence="2 3">
    <name type="scientific">Cryphonectria parasitica (strain ATCC 38755 / EP155)</name>
    <dbReference type="NCBI Taxonomy" id="660469"/>
    <lineage>
        <taxon>Eukaryota</taxon>
        <taxon>Fungi</taxon>
        <taxon>Dikarya</taxon>
        <taxon>Ascomycota</taxon>
        <taxon>Pezizomycotina</taxon>
        <taxon>Sordariomycetes</taxon>
        <taxon>Sordariomycetidae</taxon>
        <taxon>Diaporthales</taxon>
        <taxon>Cryphonectriaceae</taxon>
        <taxon>Cryphonectria-Endothia species complex</taxon>
        <taxon>Cryphonectria</taxon>
    </lineage>
</organism>
<evidence type="ECO:0000313" key="2">
    <source>
        <dbReference type="EMBL" id="KAF3760574.1"/>
    </source>
</evidence>